<evidence type="ECO:0000313" key="2">
    <source>
        <dbReference type="Proteomes" id="UP001589613"/>
    </source>
</evidence>
<dbReference type="Proteomes" id="UP001589613">
    <property type="component" value="Unassembled WGS sequence"/>
</dbReference>
<dbReference type="RefSeq" id="WP_158068714.1">
    <property type="nucleotide sequence ID" value="NZ_JBHMAX010000024.1"/>
</dbReference>
<evidence type="ECO:0000313" key="1">
    <source>
        <dbReference type="EMBL" id="MFB9733167.1"/>
    </source>
</evidence>
<accession>A0ABV5V623</accession>
<name>A0ABV5V623_9MICO</name>
<protein>
    <submittedName>
        <fullName evidence="1">Uncharacterized protein</fullName>
    </submittedName>
</protein>
<organism evidence="1 2">
    <name type="scientific">Ornithinimicrobium kibberense</name>
    <dbReference type="NCBI Taxonomy" id="282060"/>
    <lineage>
        <taxon>Bacteria</taxon>
        <taxon>Bacillati</taxon>
        <taxon>Actinomycetota</taxon>
        <taxon>Actinomycetes</taxon>
        <taxon>Micrococcales</taxon>
        <taxon>Ornithinimicrobiaceae</taxon>
        <taxon>Ornithinimicrobium</taxon>
    </lineage>
</organism>
<proteinExistence type="predicted"/>
<gene>
    <name evidence="1" type="ORF">ACFFN0_14040</name>
</gene>
<reference evidence="1 2" key="1">
    <citation type="submission" date="2024-09" db="EMBL/GenBank/DDBJ databases">
        <authorList>
            <person name="Sun Q."/>
            <person name="Mori K."/>
        </authorList>
    </citation>
    <scope>NUCLEOTIDE SEQUENCE [LARGE SCALE GENOMIC DNA]</scope>
    <source>
        <strain evidence="1 2">JCM 12763</strain>
    </source>
</reference>
<sequence length="58" mass="6037">MLELTLLVVLSLVALLAIGHAAGAREHSPAGLGRGVARGTQVLTRTGASWRPVEHLRG</sequence>
<keyword evidence="2" id="KW-1185">Reference proteome</keyword>
<dbReference type="EMBL" id="JBHMAX010000024">
    <property type="protein sequence ID" value="MFB9733167.1"/>
    <property type="molecule type" value="Genomic_DNA"/>
</dbReference>
<comment type="caution">
    <text evidence="1">The sequence shown here is derived from an EMBL/GenBank/DDBJ whole genome shotgun (WGS) entry which is preliminary data.</text>
</comment>